<dbReference type="SMART" id="SM00866">
    <property type="entry name" value="UTRA"/>
    <property type="match status" value="1"/>
</dbReference>
<dbReference type="GO" id="GO:0003700">
    <property type="term" value="F:DNA-binding transcription factor activity"/>
    <property type="evidence" value="ECO:0007669"/>
    <property type="project" value="InterPro"/>
</dbReference>
<dbReference type="Gene3D" id="1.10.10.10">
    <property type="entry name" value="Winged helix-like DNA-binding domain superfamily/Winged helix DNA-binding domain"/>
    <property type="match status" value="1"/>
</dbReference>
<keyword evidence="3" id="KW-0804">Transcription</keyword>
<dbReference type="EMBL" id="QMBQ01000011">
    <property type="protein sequence ID" value="RAZ72345.1"/>
    <property type="molecule type" value="Genomic_DNA"/>
</dbReference>
<dbReference type="InterPro" id="IPR050679">
    <property type="entry name" value="Bact_HTH_transcr_reg"/>
</dbReference>
<proteinExistence type="predicted"/>
<dbReference type="CDD" id="cd07377">
    <property type="entry name" value="WHTH_GntR"/>
    <property type="match status" value="1"/>
</dbReference>
<dbReference type="PANTHER" id="PTHR44846:SF1">
    <property type="entry name" value="MANNOSYL-D-GLYCERATE TRANSPORT_METABOLISM SYSTEM REPRESSOR MNGR-RELATED"/>
    <property type="match status" value="1"/>
</dbReference>
<dbReference type="AlphaFoldDB" id="A0A330GMY1"/>
<feature type="domain" description="HTH gntR-type" evidence="5">
    <location>
        <begin position="44"/>
        <end position="112"/>
    </location>
</feature>
<dbReference type="GO" id="GO:0045892">
    <property type="term" value="P:negative regulation of DNA-templated transcription"/>
    <property type="evidence" value="ECO:0007669"/>
    <property type="project" value="TreeGrafter"/>
</dbReference>
<protein>
    <submittedName>
        <fullName evidence="6">GntR family transcriptional regulator</fullName>
    </submittedName>
</protein>
<evidence type="ECO:0000259" key="5">
    <source>
        <dbReference type="PROSITE" id="PS50949"/>
    </source>
</evidence>
<dbReference type="GO" id="GO:0003677">
    <property type="term" value="F:DNA binding"/>
    <property type="evidence" value="ECO:0007669"/>
    <property type="project" value="UniProtKB-KW"/>
</dbReference>
<dbReference type="PANTHER" id="PTHR44846">
    <property type="entry name" value="MANNOSYL-D-GLYCERATE TRANSPORT/METABOLISM SYSTEM REPRESSOR MNGR-RELATED"/>
    <property type="match status" value="1"/>
</dbReference>
<evidence type="ECO:0000313" key="6">
    <source>
        <dbReference type="EMBL" id="RAZ72345.1"/>
    </source>
</evidence>
<dbReference type="SUPFAM" id="SSF46785">
    <property type="entry name" value="Winged helix' DNA-binding domain"/>
    <property type="match status" value="1"/>
</dbReference>
<dbReference type="InterPro" id="IPR000524">
    <property type="entry name" value="Tscrpt_reg_HTH_GntR"/>
</dbReference>
<keyword evidence="2" id="KW-0238">DNA-binding</keyword>
<keyword evidence="1" id="KW-0805">Transcription regulation</keyword>
<evidence type="ECO:0000256" key="1">
    <source>
        <dbReference type="ARBA" id="ARBA00023015"/>
    </source>
</evidence>
<dbReference type="Pfam" id="PF00392">
    <property type="entry name" value="GntR"/>
    <property type="match status" value="1"/>
</dbReference>
<dbReference type="Pfam" id="PF07702">
    <property type="entry name" value="UTRA"/>
    <property type="match status" value="1"/>
</dbReference>
<evidence type="ECO:0000256" key="3">
    <source>
        <dbReference type="ARBA" id="ARBA00023163"/>
    </source>
</evidence>
<accession>A0A330GMY1</accession>
<evidence type="ECO:0000313" key="7">
    <source>
        <dbReference type="Proteomes" id="UP000251956"/>
    </source>
</evidence>
<dbReference type="InterPro" id="IPR036390">
    <property type="entry name" value="WH_DNA-bd_sf"/>
</dbReference>
<keyword evidence="7" id="KW-1185">Reference proteome</keyword>
<dbReference type="SMART" id="SM00345">
    <property type="entry name" value="HTH_GNTR"/>
    <property type="match status" value="1"/>
</dbReference>
<reference evidence="6 7" key="1">
    <citation type="submission" date="2018-07" db="EMBL/GenBank/DDBJ databases">
        <title>Diversity of Mesorhizobium strains in Brazil.</title>
        <authorList>
            <person name="Helene L.C.F."/>
            <person name="Dall'Agnol R."/>
            <person name="Delamuta J.R.M."/>
            <person name="Hungria M."/>
        </authorList>
    </citation>
    <scope>NUCLEOTIDE SEQUENCE [LARGE SCALE GENOMIC DNA]</scope>
    <source>
        <strain evidence="6 7">CNPSo 3140</strain>
    </source>
</reference>
<comment type="caution">
    <text evidence="6">The sequence shown here is derived from an EMBL/GenBank/DDBJ whole genome shotgun (WGS) entry which is preliminary data.</text>
</comment>
<dbReference type="Proteomes" id="UP000251956">
    <property type="component" value="Unassembled WGS sequence"/>
</dbReference>
<dbReference type="InterPro" id="IPR011663">
    <property type="entry name" value="UTRA"/>
</dbReference>
<dbReference type="Gene3D" id="3.40.1410.10">
    <property type="entry name" value="Chorismate lyase-like"/>
    <property type="match status" value="1"/>
</dbReference>
<feature type="region of interest" description="Disordered" evidence="4">
    <location>
        <begin position="1"/>
        <end position="31"/>
    </location>
</feature>
<name>A0A330GMY1_9HYPH</name>
<dbReference type="SUPFAM" id="SSF64288">
    <property type="entry name" value="Chorismate lyase-like"/>
    <property type="match status" value="1"/>
</dbReference>
<gene>
    <name evidence="6" type="ORF">DPM35_28770</name>
</gene>
<dbReference type="InterPro" id="IPR028978">
    <property type="entry name" value="Chorismate_lyase_/UTRA_dom_sf"/>
</dbReference>
<dbReference type="PROSITE" id="PS50949">
    <property type="entry name" value="HTH_GNTR"/>
    <property type="match status" value="1"/>
</dbReference>
<organism evidence="6 7">
    <name type="scientific">Mesorhizobium atlanticum</name>
    <dbReference type="NCBI Taxonomy" id="2233532"/>
    <lineage>
        <taxon>Bacteria</taxon>
        <taxon>Pseudomonadati</taxon>
        <taxon>Pseudomonadota</taxon>
        <taxon>Alphaproteobacteria</taxon>
        <taxon>Hyphomicrobiales</taxon>
        <taxon>Phyllobacteriaceae</taxon>
        <taxon>Mesorhizobium</taxon>
    </lineage>
</organism>
<dbReference type="OrthoDB" id="7846328at2"/>
<dbReference type="InterPro" id="IPR036388">
    <property type="entry name" value="WH-like_DNA-bd_sf"/>
</dbReference>
<dbReference type="PRINTS" id="PR00035">
    <property type="entry name" value="HTHGNTR"/>
</dbReference>
<evidence type="ECO:0000256" key="2">
    <source>
        <dbReference type="ARBA" id="ARBA00023125"/>
    </source>
</evidence>
<evidence type="ECO:0000256" key="4">
    <source>
        <dbReference type="SAM" id="MobiDB-lite"/>
    </source>
</evidence>
<sequence length="283" mass="31727">MAQRSRGTMPRSVRTNPPVAEPRLETGRPDFGLSRQQLDAYSGEQLYRQLYRMLRAAILSGDLAEGEAIPSENQLRDQFGIARTTVRNAMSLLVSEGLVQQVRGRGTIVSHRPISHSIWNFGSFTELARRQGQRPVTRVLEHQVADGELHLVRARGLANGEAVTWLNMDTSWLSLELYPGLERYDFAEQSLYETLRRDYGRHPMRSELLLTVVPPSERLMEVFAGAPDVPGYLCASGDVLDGDDRLVERTSIVYSPAVQMKFATRWGRSTAQLPSGRDAGEKT</sequence>